<dbReference type="PANTHER" id="PTHR43308">
    <property type="entry name" value="OUTER MEMBRANE PROTEIN ALPHA-RELATED"/>
    <property type="match status" value="1"/>
</dbReference>
<evidence type="ECO:0000256" key="1">
    <source>
        <dbReference type="SAM" id="MobiDB-lite"/>
    </source>
</evidence>
<dbReference type="InterPro" id="IPR051465">
    <property type="entry name" value="Cell_Envelope_Struct_Comp"/>
</dbReference>
<feature type="signal peptide" evidence="2">
    <location>
        <begin position="1"/>
        <end position="35"/>
    </location>
</feature>
<evidence type="ECO:0000256" key="2">
    <source>
        <dbReference type="SAM" id="SignalP"/>
    </source>
</evidence>
<evidence type="ECO:0000259" key="3">
    <source>
        <dbReference type="PROSITE" id="PS51272"/>
    </source>
</evidence>
<accession>A0A089LVP4</accession>
<sequence length="427" mass="44997">MKMMQKKYRSAVKRAPLAILAITAALEAGVVPVYAHEGHVGVKDYSGHWSESIVERSIGQKLLTGYQDGSFHPDSPITRAELAVLLTKAFPDENSKKTESFSDVRSGSWYASAISQAVEDGYLSANADGAFRPGQPATRAEAAAAFAAALNWKEVSADTLNAYKDIAYLPTGEEGEWLRQAAAQGYIEASSDGYLLPQKPLTRSEAVFFLAKAGSAEPLDVQPPAFNAEQEYTGSIVQSAEGFSLKVKTDSGSDTVYSLTGAGDETLAGTEAVAGIESGTALVDAIDGLVPGKLQVVKIAPGGSGGTAADLQELDGILIEGHHSGTSDPTKHSKKCLLMPGCASSGFGIDVLQADGKYKYYKFDERGHKLAAVLIDSIKKEKNIVIYVTGTIEGDTLHVASLSQDVTAVDTPAESDQDASSGRGHMD</sequence>
<evidence type="ECO:0000313" key="4">
    <source>
        <dbReference type="EMBL" id="AIQ64210.1"/>
    </source>
</evidence>
<gene>
    <name evidence="4" type="ORF">PSTEL_15095</name>
</gene>
<dbReference type="Pfam" id="PF00395">
    <property type="entry name" value="SLH"/>
    <property type="match status" value="2"/>
</dbReference>
<dbReference type="HOGENOM" id="CLU_642274_0_0_9"/>
<protein>
    <recommendedName>
        <fullName evidence="3">SLH domain-containing protein</fullName>
    </recommendedName>
</protein>
<dbReference type="AlphaFoldDB" id="A0A089LVP4"/>
<dbReference type="PROSITE" id="PS51272">
    <property type="entry name" value="SLH"/>
    <property type="match status" value="2"/>
</dbReference>
<dbReference type="Proteomes" id="UP000029507">
    <property type="component" value="Chromosome"/>
</dbReference>
<evidence type="ECO:0000313" key="5">
    <source>
        <dbReference type="Proteomes" id="UP000029507"/>
    </source>
</evidence>
<feature type="domain" description="SLH" evidence="3">
    <location>
        <begin position="37"/>
        <end position="96"/>
    </location>
</feature>
<reference evidence="4 5" key="1">
    <citation type="submission" date="2014-08" db="EMBL/GenBank/DDBJ databases">
        <title>Comparative genomics of the Paenibacillus odorifer group.</title>
        <authorList>
            <person name="den Bakker H.C."/>
            <person name="Tsai Y.-C."/>
            <person name="Martin N."/>
            <person name="Korlach J."/>
            <person name="Wiedmann M."/>
        </authorList>
    </citation>
    <scope>NUCLEOTIDE SEQUENCE [LARGE SCALE GENOMIC DNA]</scope>
    <source>
        <strain evidence="4 5">DSM 14472</strain>
    </source>
</reference>
<dbReference type="PANTHER" id="PTHR43308:SF5">
    <property type="entry name" value="S-LAYER PROTEIN _ PEPTIDOGLYCAN ENDO-BETA-N-ACETYLGLUCOSAMINIDASE"/>
    <property type="match status" value="1"/>
</dbReference>
<dbReference type="RefSeq" id="WP_038696312.1">
    <property type="nucleotide sequence ID" value="NZ_CP009286.1"/>
</dbReference>
<feature type="domain" description="SLH" evidence="3">
    <location>
        <begin position="97"/>
        <end position="160"/>
    </location>
</feature>
<dbReference type="KEGG" id="pste:PSTEL_15095"/>
<organism evidence="4 5">
    <name type="scientific">Paenibacillus stellifer</name>
    <dbReference type="NCBI Taxonomy" id="169760"/>
    <lineage>
        <taxon>Bacteria</taxon>
        <taxon>Bacillati</taxon>
        <taxon>Bacillota</taxon>
        <taxon>Bacilli</taxon>
        <taxon>Bacillales</taxon>
        <taxon>Paenibacillaceae</taxon>
        <taxon>Paenibacillus</taxon>
    </lineage>
</organism>
<dbReference type="OrthoDB" id="5845122at2"/>
<name>A0A089LVP4_9BACL</name>
<feature type="chain" id="PRO_5001846795" description="SLH domain-containing protein" evidence="2">
    <location>
        <begin position="36"/>
        <end position="427"/>
    </location>
</feature>
<proteinExistence type="predicted"/>
<dbReference type="InterPro" id="IPR001119">
    <property type="entry name" value="SLH_dom"/>
</dbReference>
<dbReference type="STRING" id="169760.PSTEL_15095"/>
<keyword evidence="5" id="KW-1185">Reference proteome</keyword>
<keyword evidence="2" id="KW-0732">Signal</keyword>
<feature type="region of interest" description="Disordered" evidence="1">
    <location>
        <begin position="408"/>
        <end position="427"/>
    </location>
</feature>
<dbReference type="EMBL" id="CP009286">
    <property type="protein sequence ID" value="AIQ64210.1"/>
    <property type="molecule type" value="Genomic_DNA"/>
</dbReference>